<reference evidence="1" key="1">
    <citation type="submission" date="2023-10" db="EMBL/GenBank/DDBJ databases">
        <title>Whole genome sequencing of actinobacterial strain Amycolatopsis sp. (BCA-696) identifies the underlying plant growth-promoting genes.</title>
        <authorList>
            <person name="Gandham P."/>
            <person name="Vadla N."/>
            <person name="Saji A."/>
            <person name="Srinivas V."/>
            <person name="Ruperao P."/>
            <person name="Selvanayagam S."/>
            <person name="Saxena R.K."/>
            <person name="Rathore A."/>
            <person name="Gopalakrishnan S."/>
            <person name="Thakur V."/>
        </authorList>
    </citation>
    <scope>NUCLEOTIDE SEQUENCE</scope>
    <source>
        <strain evidence="1">BCA-696</strain>
    </source>
</reference>
<keyword evidence="2" id="KW-1185">Reference proteome</keyword>
<evidence type="ECO:0000313" key="2">
    <source>
        <dbReference type="Proteomes" id="UP001456344"/>
    </source>
</evidence>
<proteinExistence type="predicted"/>
<dbReference type="EMBL" id="CP150484">
    <property type="protein sequence ID" value="WYW18799.1"/>
    <property type="molecule type" value="Genomic_DNA"/>
</dbReference>
<accession>A0ACD5BH69</accession>
<sequence>MIGNEDAVAEEGVPEQARCGFRKCRDPLPPPGPRGGRPYEFCPDRTWPGGKSCKQLAAAEQALREALGDDAVPSAALVDAGQDFDQAAAALIDPLRTLSNALDAVTAHLRDEIAAAVSQADAAHKAAVEADRQRDAALARAAEAEAEAEAALEAARTAQHAESLAKATADEAAEARVAAQLTQAKAESATVVITRRVKEVSEEAAALRTRAEELAAALSARSEELATRTAERDAAQTALAESDERRKTWERLVDTQKRELTAELDVVRGELRDQDVRHREAVAEQAARDTASREQLADVQAELTTAREQLAAAQLRLTQFQAVHDQTTATLSRIRQRALAATEEPSAPLRNDLLGILLRDDTAESPASRDPDLS</sequence>
<protein>
    <submittedName>
        <fullName evidence="1">Response regulator receiver protein</fullName>
    </submittedName>
</protein>
<evidence type="ECO:0000313" key="1">
    <source>
        <dbReference type="EMBL" id="WYW18799.1"/>
    </source>
</evidence>
<organism evidence="1 2">
    <name type="scientific">Amycolatopsis coloradensis</name>
    <dbReference type="NCBI Taxonomy" id="76021"/>
    <lineage>
        <taxon>Bacteria</taxon>
        <taxon>Bacillati</taxon>
        <taxon>Actinomycetota</taxon>
        <taxon>Actinomycetes</taxon>
        <taxon>Pseudonocardiales</taxon>
        <taxon>Pseudonocardiaceae</taxon>
        <taxon>Amycolatopsis</taxon>
    </lineage>
</organism>
<dbReference type="Proteomes" id="UP001456344">
    <property type="component" value="Chromosome"/>
</dbReference>
<name>A0ACD5BH69_9PSEU</name>
<gene>
    <name evidence="1" type="ORF">LCL61_24970</name>
</gene>